<dbReference type="Proteomes" id="UP000054383">
    <property type="component" value="Unassembled WGS sequence"/>
</dbReference>
<evidence type="ECO:0000313" key="7">
    <source>
        <dbReference type="EMBL" id="CRG91697.1"/>
    </source>
</evidence>
<dbReference type="Gene3D" id="4.10.240.10">
    <property type="entry name" value="Zn(2)-C6 fungal-type DNA-binding domain"/>
    <property type="match status" value="1"/>
</dbReference>
<keyword evidence="4" id="KW-0804">Transcription</keyword>
<evidence type="ECO:0000256" key="4">
    <source>
        <dbReference type="ARBA" id="ARBA00023163"/>
    </source>
</evidence>
<dbReference type="InterPro" id="IPR001138">
    <property type="entry name" value="Zn2Cys6_DnaBD"/>
</dbReference>
<dbReference type="Pfam" id="PF00172">
    <property type="entry name" value="Zn_clus"/>
    <property type="match status" value="1"/>
</dbReference>
<dbReference type="InterPro" id="IPR053187">
    <property type="entry name" value="Notoamide_regulator"/>
</dbReference>
<evidence type="ECO:0000256" key="2">
    <source>
        <dbReference type="ARBA" id="ARBA00023015"/>
    </source>
</evidence>
<dbReference type="PANTHER" id="PTHR47256:SF1">
    <property type="entry name" value="ZN(II)2CYS6 TRANSCRIPTION FACTOR (EUROFUNG)"/>
    <property type="match status" value="1"/>
</dbReference>
<name>A0A0U1M7Z4_TALIS</name>
<gene>
    <name evidence="7" type="ORF">PISL3812_08748</name>
</gene>
<dbReference type="GO" id="GO:0000981">
    <property type="term" value="F:DNA-binding transcription factor activity, RNA polymerase II-specific"/>
    <property type="evidence" value="ECO:0007669"/>
    <property type="project" value="InterPro"/>
</dbReference>
<proteinExistence type="predicted"/>
<keyword evidence="5" id="KW-0539">Nucleus</keyword>
<keyword evidence="1" id="KW-0479">Metal-binding</keyword>
<organism evidence="7 8">
    <name type="scientific">Talaromyces islandicus</name>
    <name type="common">Penicillium islandicum</name>
    <dbReference type="NCBI Taxonomy" id="28573"/>
    <lineage>
        <taxon>Eukaryota</taxon>
        <taxon>Fungi</taxon>
        <taxon>Dikarya</taxon>
        <taxon>Ascomycota</taxon>
        <taxon>Pezizomycotina</taxon>
        <taxon>Eurotiomycetes</taxon>
        <taxon>Eurotiomycetidae</taxon>
        <taxon>Eurotiales</taxon>
        <taxon>Trichocomaceae</taxon>
        <taxon>Talaromyces</taxon>
        <taxon>Talaromyces sect. Islandici</taxon>
    </lineage>
</organism>
<dbReference type="PANTHER" id="PTHR47256">
    <property type="entry name" value="ZN(II)2CYS6 TRANSCRIPTION FACTOR (EUROFUNG)-RELATED"/>
    <property type="match status" value="1"/>
</dbReference>
<dbReference type="Pfam" id="PF04082">
    <property type="entry name" value="Fungal_trans"/>
    <property type="match status" value="1"/>
</dbReference>
<evidence type="ECO:0000259" key="6">
    <source>
        <dbReference type="SMART" id="SM00066"/>
    </source>
</evidence>
<protein>
    <submittedName>
        <fullName evidence="7">Nitrogen assimilation transcription factor nirA</fullName>
    </submittedName>
</protein>
<dbReference type="OMA" id="AICAQQC"/>
<evidence type="ECO:0000256" key="3">
    <source>
        <dbReference type="ARBA" id="ARBA00023125"/>
    </source>
</evidence>
<dbReference type="GO" id="GO:0003677">
    <property type="term" value="F:DNA binding"/>
    <property type="evidence" value="ECO:0007669"/>
    <property type="project" value="UniProtKB-KW"/>
</dbReference>
<dbReference type="GO" id="GO:0006351">
    <property type="term" value="P:DNA-templated transcription"/>
    <property type="evidence" value="ECO:0007669"/>
    <property type="project" value="InterPro"/>
</dbReference>
<evidence type="ECO:0000256" key="1">
    <source>
        <dbReference type="ARBA" id="ARBA00022723"/>
    </source>
</evidence>
<dbReference type="CDD" id="cd00067">
    <property type="entry name" value="GAL4"/>
    <property type="match status" value="1"/>
</dbReference>
<dbReference type="AlphaFoldDB" id="A0A0U1M7Z4"/>
<dbReference type="STRING" id="28573.A0A0U1M7Z4"/>
<keyword evidence="8" id="KW-1185">Reference proteome</keyword>
<dbReference type="InterPro" id="IPR007219">
    <property type="entry name" value="XnlR_reg_dom"/>
</dbReference>
<dbReference type="SMART" id="SM00066">
    <property type="entry name" value="GAL4"/>
    <property type="match status" value="1"/>
</dbReference>
<dbReference type="GO" id="GO:0008270">
    <property type="term" value="F:zinc ion binding"/>
    <property type="evidence" value="ECO:0007669"/>
    <property type="project" value="InterPro"/>
</dbReference>
<keyword evidence="2" id="KW-0805">Transcription regulation</keyword>
<evidence type="ECO:0000313" key="8">
    <source>
        <dbReference type="Proteomes" id="UP000054383"/>
    </source>
</evidence>
<accession>A0A0U1M7Z4</accession>
<evidence type="ECO:0000256" key="5">
    <source>
        <dbReference type="ARBA" id="ARBA00023242"/>
    </source>
</evidence>
<keyword evidence="3" id="KW-0238">DNA-binding</keyword>
<dbReference type="InterPro" id="IPR036864">
    <property type="entry name" value="Zn2-C6_fun-type_DNA-bd_sf"/>
</dbReference>
<dbReference type="OrthoDB" id="2593732at2759"/>
<reference evidence="7 8" key="1">
    <citation type="submission" date="2015-04" db="EMBL/GenBank/DDBJ databases">
        <authorList>
            <person name="Syromyatnikov M.Y."/>
            <person name="Popov V.N."/>
        </authorList>
    </citation>
    <scope>NUCLEOTIDE SEQUENCE [LARGE SCALE GENOMIC DNA]</scope>
    <source>
        <strain evidence="7">WF-38-12</strain>
    </source>
</reference>
<sequence>MVEPNIARLLAPAPPGYQRRHSADNVKPRKNISTACTACKTRKWKVAEYTLYCSGTVPCGNCVRSNTDCVIDESNDNRRRFAVKRKVAQLEDHKNLLDRLVDTFRYSTNEHFLQVLELIRYKKAPLEEIKEYLYRNISDNEFEITPELMTIHSALEKRAQLRSKHRILDVTWLSHIPVVEVSAKPWTRVTDDDGLVSYLISLWLTWSHPFCNCVDREMFIRGMKSGNVHSRFCSPFLVNSVLAEASFYSDYPEVFKDPSDPNSKGMHFYEEAKRLLEMEEGRISIPTIQGHAALLTCTIFMGKDRLALLYLGQAVPMVAELSAAYPRDRPRFDEEEARVIDNTLWGVYNLIAFDLLSRLILKATCAR</sequence>
<dbReference type="SUPFAM" id="SSF57701">
    <property type="entry name" value="Zn2/Cys6 DNA-binding domain"/>
    <property type="match status" value="1"/>
</dbReference>
<dbReference type="EMBL" id="CVMT01000010">
    <property type="protein sequence ID" value="CRG91697.1"/>
    <property type="molecule type" value="Genomic_DNA"/>
</dbReference>
<feature type="domain" description="Zn(2)-C6 fungal-type" evidence="6">
    <location>
        <begin position="30"/>
        <end position="80"/>
    </location>
</feature>
<dbReference type="CDD" id="cd12148">
    <property type="entry name" value="fungal_TF_MHR"/>
    <property type="match status" value="1"/>
</dbReference>